<feature type="non-terminal residue" evidence="1">
    <location>
        <position position="1"/>
    </location>
</feature>
<name>A0A5Z6EF94_SALSE</name>
<dbReference type="AlphaFoldDB" id="A0A5Z6EF94"/>
<proteinExistence type="predicted"/>
<dbReference type="EMBL" id="AAKJGI010000025">
    <property type="protein sequence ID" value="ECS3352219.1"/>
    <property type="molecule type" value="Genomic_DNA"/>
</dbReference>
<gene>
    <name evidence="1" type="ORF">A3030_20550</name>
</gene>
<sequence>LTRWPVFVDHFTPSCELQGAKFIADKDKLYGMWKAPETVGQKTQMKCKAFGVEEIKTLVSS</sequence>
<reference evidence="1" key="1">
    <citation type="submission" date="2018-07" db="EMBL/GenBank/DDBJ databases">
        <authorList>
            <consortium name="NARMS: The National Antimicrobial Resistance Monitoring System"/>
        </authorList>
    </citation>
    <scope>NUCLEOTIDE SEQUENCE</scope>
    <source>
        <strain evidence="1">CVM N57491F</strain>
    </source>
</reference>
<evidence type="ECO:0000313" key="1">
    <source>
        <dbReference type="EMBL" id="ECS3352219.1"/>
    </source>
</evidence>
<comment type="caution">
    <text evidence="1">The sequence shown here is derived from an EMBL/GenBank/DDBJ whole genome shotgun (WGS) entry which is preliminary data.</text>
</comment>
<protein>
    <submittedName>
        <fullName evidence="1">Uncharacterized protein</fullName>
    </submittedName>
</protein>
<accession>A0A5Z6EF94</accession>
<organism evidence="1">
    <name type="scientific">Salmonella senftenberg</name>
    <dbReference type="NCBI Taxonomy" id="28150"/>
    <lineage>
        <taxon>Bacteria</taxon>
        <taxon>Pseudomonadati</taxon>
        <taxon>Pseudomonadota</taxon>
        <taxon>Gammaproteobacteria</taxon>
        <taxon>Enterobacterales</taxon>
        <taxon>Enterobacteriaceae</taxon>
        <taxon>Salmonella</taxon>
    </lineage>
</organism>